<evidence type="ECO:0000313" key="1">
    <source>
        <dbReference type="EMBL" id="KAE8237144.1"/>
    </source>
</evidence>
<proteinExistence type="predicted"/>
<dbReference type="AlphaFoldDB" id="A0A8T8SCJ0"/>
<reference evidence="1" key="1">
    <citation type="submission" date="2016-04" db="EMBL/GenBank/DDBJ databases">
        <authorList>
            <person name="Nguyen H.D."/>
            <person name="Samba Siva P."/>
            <person name="Cullis J."/>
            <person name="Levesque C.A."/>
            <person name="Hambleton S."/>
        </authorList>
    </citation>
    <scope>NUCLEOTIDE SEQUENCE</scope>
    <source>
        <strain evidence="1">DAOMC 236416</strain>
    </source>
</reference>
<dbReference type="EMBL" id="LWDF02001911">
    <property type="protein sequence ID" value="KAE8237144.1"/>
    <property type="molecule type" value="Genomic_DNA"/>
</dbReference>
<accession>A0A8T8SCJ0</accession>
<evidence type="ECO:0000313" key="2">
    <source>
        <dbReference type="Proteomes" id="UP000077521"/>
    </source>
</evidence>
<dbReference type="Proteomes" id="UP000077521">
    <property type="component" value="Unassembled WGS sequence"/>
</dbReference>
<name>A0A8T8SCJ0_9BASI</name>
<protein>
    <recommendedName>
        <fullName evidence="3">Reverse transcriptase domain-containing protein</fullName>
    </recommendedName>
</protein>
<comment type="caution">
    <text evidence="1">The sequence shown here is derived from an EMBL/GenBank/DDBJ whole genome shotgun (WGS) entry which is preliminary data.</text>
</comment>
<reference evidence="1" key="2">
    <citation type="journal article" date="2019" name="IMA Fungus">
        <title>Genome sequencing and comparison of five Tilletia species to identify candidate genes for the detection of regulated species infecting wheat.</title>
        <authorList>
            <person name="Nguyen H.D.T."/>
            <person name="Sultana T."/>
            <person name="Kesanakurti P."/>
            <person name="Hambleton S."/>
        </authorList>
    </citation>
    <scope>NUCLEOTIDE SEQUENCE</scope>
    <source>
        <strain evidence="1">DAOMC 236416</strain>
    </source>
</reference>
<organism evidence="1 2">
    <name type="scientific">Tilletia indica</name>
    <dbReference type="NCBI Taxonomy" id="43049"/>
    <lineage>
        <taxon>Eukaryota</taxon>
        <taxon>Fungi</taxon>
        <taxon>Dikarya</taxon>
        <taxon>Basidiomycota</taxon>
        <taxon>Ustilaginomycotina</taxon>
        <taxon>Exobasidiomycetes</taxon>
        <taxon>Tilletiales</taxon>
        <taxon>Tilletiaceae</taxon>
        <taxon>Tilletia</taxon>
    </lineage>
</organism>
<gene>
    <name evidence="1" type="ORF">A4X13_0g8895</name>
</gene>
<evidence type="ECO:0008006" key="3">
    <source>
        <dbReference type="Google" id="ProtNLM"/>
    </source>
</evidence>
<sequence length="704" mass="78032">MQSRARINVRRLPEYRNVSGQAEGQVGVKIPGLGLVSSLAFADDVAILLPGTPEELSHWTRTYSALVAYESASGARLNWDKSGFIEVVSPSHNPQHSAALRTGLTSAGLRPMPTPNMELTHLGHPIHVSGPGSPCPISYNERVEAMGTRIPQIQTANTDIITRTRLSNSLLTPKLWHQTSVGGIPPDARRSVSLALCKFLYLGGKPWFDTASLSAPLHLGGLGLIHPDHMFTGQAIAFLAHNLLRDDGYGQWLRDGIAWTLHDTYQCCPATLLLPPGRYPSALAHISVRAAGFWGRLIHALASVRLALAPEWKDLDGDALLTLPWYQEPLGIALAKPWTLQQYRSASKHGWTTWGDVLWKSTLATRDRLHAPSWPLGPPSPRAVAANAEALPGRPIPPPSPALGTMWNPYWRSIPLDFRRRLLSTAESNFASGPDPSLPLPRNRDPRARSFPWHLLLIHDRPLLSSTTRRTRLSQGRQTPLITSWPSEPEDLPPAVWGAAWTELHSCPLSSLPLSDTYLWMHRKSWLALSGTDRLPCAFLECDANEGQEHSFVSCSHIRPLWIAALPILRALGIPEHISLEPHLVAVAWPDIRRHRPRLVLWRTAIIHLITNLRRPALLRLHHTKTFHLRLPSPSQFAASVCRLVAEGITNARAHDRARRDSTRKTPSHTFLKTWISNSTFTFPDAAQPMGIGFHLTLSHPAPA</sequence>
<keyword evidence="2" id="KW-1185">Reference proteome</keyword>